<proteinExistence type="predicted"/>
<sequence>MALHIDGGSGWVAVPDEFSNSTAFKLFRRNLKVHATGTSRIHGSTEFVAEGLDRQDSIIETKGRDQQSLNKTLTLRHWDRGKGERRLITQHSTQFWVESSS</sequence>
<gene>
    <name evidence="1" type="ORF">PROFUN_12171</name>
</gene>
<protein>
    <submittedName>
        <fullName evidence="1">Uncharacterized protein</fullName>
    </submittedName>
</protein>
<evidence type="ECO:0000313" key="2">
    <source>
        <dbReference type="Proteomes" id="UP000241769"/>
    </source>
</evidence>
<comment type="caution">
    <text evidence="1">The sequence shown here is derived from an EMBL/GenBank/DDBJ whole genome shotgun (WGS) entry which is preliminary data.</text>
</comment>
<name>A0A2P6N8F4_9EUKA</name>
<dbReference type="EMBL" id="MDYQ01000156">
    <property type="protein sequence ID" value="PRP80232.1"/>
    <property type="molecule type" value="Genomic_DNA"/>
</dbReference>
<dbReference type="InParanoid" id="A0A2P6N8F4"/>
<organism evidence="1 2">
    <name type="scientific">Planoprotostelium fungivorum</name>
    <dbReference type="NCBI Taxonomy" id="1890364"/>
    <lineage>
        <taxon>Eukaryota</taxon>
        <taxon>Amoebozoa</taxon>
        <taxon>Evosea</taxon>
        <taxon>Variosea</taxon>
        <taxon>Cavosteliida</taxon>
        <taxon>Cavosteliaceae</taxon>
        <taxon>Planoprotostelium</taxon>
    </lineage>
</organism>
<accession>A0A2P6N8F4</accession>
<dbReference type="AlphaFoldDB" id="A0A2P6N8F4"/>
<evidence type="ECO:0000313" key="1">
    <source>
        <dbReference type="EMBL" id="PRP80232.1"/>
    </source>
</evidence>
<keyword evidence="2" id="KW-1185">Reference proteome</keyword>
<dbReference type="Proteomes" id="UP000241769">
    <property type="component" value="Unassembled WGS sequence"/>
</dbReference>
<reference evidence="1 2" key="1">
    <citation type="journal article" date="2018" name="Genome Biol. Evol.">
        <title>Multiple Roots of Fruiting Body Formation in Amoebozoa.</title>
        <authorList>
            <person name="Hillmann F."/>
            <person name="Forbes G."/>
            <person name="Novohradska S."/>
            <person name="Ferling I."/>
            <person name="Riege K."/>
            <person name="Groth M."/>
            <person name="Westermann M."/>
            <person name="Marz M."/>
            <person name="Spaller T."/>
            <person name="Winckler T."/>
            <person name="Schaap P."/>
            <person name="Glockner G."/>
        </authorList>
    </citation>
    <scope>NUCLEOTIDE SEQUENCE [LARGE SCALE GENOMIC DNA]</scope>
    <source>
        <strain evidence="1 2">Jena</strain>
    </source>
</reference>